<protein>
    <submittedName>
        <fullName evidence="2">Uncharacterized protein</fullName>
    </submittedName>
</protein>
<keyword evidence="5" id="KW-1185">Reference proteome</keyword>
<name>A0A815AFW6_9BILA</name>
<dbReference type="Proteomes" id="UP000663829">
    <property type="component" value="Unassembled WGS sequence"/>
</dbReference>
<dbReference type="EMBL" id="CAJOBC010016677">
    <property type="protein sequence ID" value="CAF4029338.1"/>
    <property type="molecule type" value="Genomic_DNA"/>
</dbReference>
<dbReference type="EMBL" id="CAJNOQ010010603">
    <property type="protein sequence ID" value="CAF1256259.1"/>
    <property type="molecule type" value="Genomic_DNA"/>
</dbReference>
<evidence type="ECO:0000313" key="1">
    <source>
        <dbReference type="EMBL" id="CAF0798967.1"/>
    </source>
</evidence>
<evidence type="ECO:0000313" key="5">
    <source>
        <dbReference type="Proteomes" id="UP000663829"/>
    </source>
</evidence>
<proteinExistence type="predicted"/>
<evidence type="ECO:0000313" key="3">
    <source>
        <dbReference type="EMBL" id="CAF3582193.1"/>
    </source>
</evidence>
<sequence length="157" mass="17951">MERVSIKNKEIIKALRNEAFNECKLSIKRRVGCASVCSGCGAKRSVAGEHKAELAEESPKDHKCPSEQCKCEIFLLAFVMVHETNRYIAEAFHGGRYYKTQKPRLVICYQDWATTGKQVSDQDHFIISKAYTVHEKRTSTAKTNLVRSVSRVHKHFF</sequence>
<dbReference type="EMBL" id="CAJNOK010001203">
    <property type="protein sequence ID" value="CAF0798967.1"/>
    <property type="molecule type" value="Genomic_DNA"/>
</dbReference>
<dbReference type="Proteomes" id="UP000681722">
    <property type="component" value="Unassembled WGS sequence"/>
</dbReference>
<accession>A0A815AFW6</accession>
<evidence type="ECO:0000313" key="4">
    <source>
        <dbReference type="EMBL" id="CAF4029338.1"/>
    </source>
</evidence>
<dbReference type="Proteomes" id="UP000682733">
    <property type="component" value="Unassembled WGS sequence"/>
</dbReference>
<dbReference type="EMBL" id="CAJOBA010001203">
    <property type="protein sequence ID" value="CAF3582193.1"/>
    <property type="molecule type" value="Genomic_DNA"/>
</dbReference>
<reference evidence="2" key="1">
    <citation type="submission" date="2021-02" db="EMBL/GenBank/DDBJ databases">
        <authorList>
            <person name="Nowell W R."/>
        </authorList>
    </citation>
    <scope>NUCLEOTIDE SEQUENCE</scope>
</reference>
<comment type="caution">
    <text evidence="2">The sequence shown here is derived from an EMBL/GenBank/DDBJ whole genome shotgun (WGS) entry which is preliminary data.</text>
</comment>
<evidence type="ECO:0000313" key="2">
    <source>
        <dbReference type="EMBL" id="CAF1256259.1"/>
    </source>
</evidence>
<organism evidence="2 5">
    <name type="scientific">Didymodactylos carnosus</name>
    <dbReference type="NCBI Taxonomy" id="1234261"/>
    <lineage>
        <taxon>Eukaryota</taxon>
        <taxon>Metazoa</taxon>
        <taxon>Spiralia</taxon>
        <taxon>Gnathifera</taxon>
        <taxon>Rotifera</taxon>
        <taxon>Eurotatoria</taxon>
        <taxon>Bdelloidea</taxon>
        <taxon>Philodinida</taxon>
        <taxon>Philodinidae</taxon>
        <taxon>Didymodactylos</taxon>
    </lineage>
</organism>
<dbReference type="Proteomes" id="UP000677228">
    <property type="component" value="Unassembled WGS sequence"/>
</dbReference>
<dbReference type="AlphaFoldDB" id="A0A815AFW6"/>
<gene>
    <name evidence="2" type="ORF">GPM918_LOCUS26380</name>
    <name evidence="1" type="ORF">OVA965_LOCUS4541</name>
    <name evidence="4" type="ORF">SRO942_LOCUS26520</name>
    <name evidence="3" type="ORF">TMI583_LOCUS4539</name>
</gene>